<gene>
    <name evidence="1" type="ORF">IV203_027835</name>
</gene>
<evidence type="ECO:0000313" key="2">
    <source>
        <dbReference type="Proteomes" id="UP000693970"/>
    </source>
</evidence>
<accession>A0A9K3LXR4</accession>
<evidence type="ECO:0000313" key="1">
    <source>
        <dbReference type="EMBL" id="KAG7370089.1"/>
    </source>
</evidence>
<name>A0A9K3LXR4_9STRA</name>
<comment type="caution">
    <text evidence="1">The sequence shown here is derived from an EMBL/GenBank/DDBJ whole genome shotgun (WGS) entry which is preliminary data.</text>
</comment>
<protein>
    <submittedName>
        <fullName evidence="1">Uncharacterized protein</fullName>
    </submittedName>
</protein>
<dbReference type="AlphaFoldDB" id="A0A9K3LXR4"/>
<sequence length="111" mass="12159">MLWFSALDTAFPELSDLTFVGSLLQDVNTKPMVPGWHHIGVVQDVGSDVDDLKPGEHVDGHLQYSPSTRQRSFAEHIKVAKRNRARVREGVALEVVADSSFEADGTSGNGR</sequence>
<proteinExistence type="predicted"/>
<keyword evidence="2" id="KW-1185">Reference proteome</keyword>
<organism evidence="1 2">
    <name type="scientific">Nitzschia inconspicua</name>
    <dbReference type="NCBI Taxonomy" id="303405"/>
    <lineage>
        <taxon>Eukaryota</taxon>
        <taxon>Sar</taxon>
        <taxon>Stramenopiles</taxon>
        <taxon>Ochrophyta</taxon>
        <taxon>Bacillariophyta</taxon>
        <taxon>Bacillariophyceae</taxon>
        <taxon>Bacillariophycidae</taxon>
        <taxon>Bacillariales</taxon>
        <taxon>Bacillariaceae</taxon>
        <taxon>Nitzschia</taxon>
    </lineage>
</organism>
<dbReference type="EMBL" id="JAGRRH010000005">
    <property type="protein sequence ID" value="KAG7370089.1"/>
    <property type="molecule type" value="Genomic_DNA"/>
</dbReference>
<dbReference type="Proteomes" id="UP000693970">
    <property type="component" value="Unassembled WGS sequence"/>
</dbReference>
<reference evidence="1" key="2">
    <citation type="submission" date="2021-04" db="EMBL/GenBank/DDBJ databases">
        <authorList>
            <person name="Podell S."/>
        </authorList>
    </citation>
    <scope>NUCLEOTIDE SEQUENCE</scope>
    <source>
        <strain evidence="1">Hildebrandi</strain>
    </source>
</reference>
<reference evidence="1" key="1">
    <citation type="journal article" date="2021" name="Sci. Rep.">
        <title>Diploid genomic architecture of Nitzschia inconspicua, an elite biomass production diatom.</title>
        <authorList>
            <person name="Oliver A."/>
            <person name="Podell S."/>
            <person name="Pinowska A."/>
            <person name="Traller J.C."/>
            <person name="Smith S.R."/>
            <person name="McClure R."/>
            <person name="Beliaev A."/>
            <person name="Bohutskyi P."/>
            <person name="Hill E.A."/>
            <person name="Rabines A."/>
            <person name="Zheng H."/>
            <person name="Allen L.Z."/>
            <person name="Kuo A."/>
            <person name="Grigoriev I.V."/>
            <person name="Allen A.E."/>
            <person name="Hazlebeck D."/>
            <person name="Allen E.E."/>
        </authorList>
    </citation>
    <scope>NUCLEOTIDE SEQUENCE</scope>
    <source>
        <strain evidence="1">Hildebrandi</strain>
    </source>
</reference>